<dbReference type="PANTHER" id="PTHR45339:SF1">
    <property type="entry name" value="HYBRID SIGNAL TRANSDUCTION HISTIDINE KINASE J"/>
    <property type="match status" value="1"/>
</dbReference>
<dbReference type="PRINTS" id="PR00344">
    <property type="entry name" value="BCTRLSENSOR"/>
</dbReference>
<dbReference type="PROSITE" id="PS50109">
    <property type="entry name" value="HIS_KIN"/>
    <property type="match status" value="1"/>
</dbReference>
<keyword evidence="1 3" id="KW-0597">Phosphoprotein</keyword>
<evidence type="ECO:0000313" key="9">
    <source>
        <dbReference type="Proteomes" id="UP000243876"/>
    </source>
</evidence>
<dbReference type="CDD" id="cd17546">
    <property type="entry name" value="REC_hyHK_CKI1_RcsC-like"/>
    <property type="match status" value="1"/>
</dbReference>
<feature type="domain" description="Histidine kinase" evidence="5">
    <location>
        <begin position="747"/>
        <end position="969"/>
    </location>
</feature>
<feature type="non-terminal residue" evidence="8">
    <location>
        <position position="1"/>
    </location>
</feature>
<dbReference type="InterPro" id="IPR001610">
    <property type="entry name" value="PAC"/>
</dbReference>
<dbReference type="SUPFAM" id="SSF52172">
    <property type="entry name" value="CheY-like"/>
    <property type="match status" value="1"/>
</dbReference>
<dbReference type="SMART" id="SM00388">
    <property type="entry name" value="HisKA"/>
    <property type="match status" value="1"/>
</dbReference>
<dbReference type="Gene3D" id="3.40.50.2300">
    <property type="match status" value="1"/>
</dbReference>
<dbReference type="InterPro" id="IPR003594">
    <property type="entry name" value="HATPase_dom"/>
</dbReference>
<dbReference type="Proteomes" id="UP000243876">
    <property type="component" value="Unassembled WGS sequence"/>
</dbReference>
<dbReference type="SMART" id="SM00387">
    <property type="entry name" value="HATPase_c"/>
    <property type="match status" value="1"/>
</dbReference>
<dbReference type="SUPFAM" id="SSF55874">
    <property type="entry name" value="ATPase domain of HSP90 chaperone/DNA topoisomerase II/histidine kinase"/>
    <property type="match status" value="1"/>
</dbReference>
<dbReference type="CDD" id="cd16922">
    <property type="entry name" value="HATPase_EvgS-ArcB-TorS-like"/>
    <property type="match status" value="1"/>
</dbReference>
<dbReference type="InterPro" id="IPR035965">
    <property type="entry name" value="PAS-like_dom_sf"/>
</dbReference>
<dbReference type="InterPro" id="IPR011006">
    <property type="entry name" value="CheY-like_superfamily"/>
</dbReference>
<feature type="region of interest" description="Disordered" evidence="4">
    <location>
        <begin position="283"/>
        <end position="325"/>
    </location>
</feature>
<evidence type="ECO:0000256" key="1">
    <source>
        <dbReference type="ARBA" id="ARBA00022553"/>
    </source>
</evidence>
<dbReference type="SUPFAM" id="SSF55785">
    <property type="entry name" value="PYP-like sensor domain (PAS domain)"/>
    <property type="match status" value="1"/>
</dbReference>
<dbReference type="OrthoDB" id="10266508at2759"/>
<dbReference type="Gene3D" id="1.10.287.130">
    <property type="match status" value="1"/>
</dbReference>
<dbReference type="Pfam" id="PF08447">
    <property type="entry name" value="PAS_3"/>
    <property type="match status" value="1"/>
</dbReference>
<gene>
    <name evidence="8" type="primary">SPOSA6832_04174</name>
</gene>
<feature type="domain" description="Response regulatory" evidence="6">
    <location>
        <begin position="1010"/>
        <end position="1128"/>
    </location>
</feature>
<dbReference type="NCBIfam" id="TIGR00229">
    <property type="entry name" value="sensory_box"/>
    <property type="match status" value="1"/>
</dbReference>
<dbReference type="Pfam" id="PF00512">
    <property type="entry name" value="HisKA"/>
    <property type="match status" value="1"/>
</dbReference>
<dbReference type="InterPro" id="IPR000014">
    <property type="entry name" value="PAS"/>
</dbReference>
<dbReference type="InterPro" id="IPR036890">
    <property type="entry name" value="HATPase_C_sf"/>
</dbReference>
<evidence type="ECO:0000256" key="3">
    <source>
        <dbReference type="PROSITE-ProRule" id="PRU00169"/>
    </source>
</evidence>
<dbReference type="Pfam" id="PF00072">
    <property type="entry name" value="Response_reg"/>
    <property type="match status" value="1"/>
</dbReference>
<protein>
    <submittedName>
        <fullName evidence="8">SPOSA6832_04174-mRNA-1:cds</fullName>
    </submittedName>
</protein>
<accession>A0A0D6EQN1</accession>
<dbReference type="InterPro" id="IPR003661">
    <property type="entry name" value="HisK_dim/P_dom"/>
</dbReference>
<feature type="domain" description="PAS" evidence="7">
    <location>
        <begin position="453"/>
        <end position="524"/>
    </location>
</feature>
<sequence>MAVHHVLPVLTFDAASLRLLDLSPAAARLFRLPAARTHLPTHTAVDFLRGGTGSGQNEAELEGVKEQLSRLGKQSEQLEWGESVILEYCVREQHVSGAVERRQAEAIVSQGHAHSTPTSTSQALATYSIVFLRPVSVTPLTTSALSSTISALSPIGTSISTLSTVASAPVSTPSNSSSDSSSPYISSSFYPAFVSLSTGGSSHESSGSVASRPSAPRKRASRPATGDARAKLPLPPDVTQMLAYATSAVTDKSPSPPVRPLPSSSSSSSFFPSFAAFEASLPPTQSFSSTIPPETGTGLTVSTAGSPARSPLNDPSAPSATANTAHRMPYDPYFDAFSREVNDSVGPAHFRLDERGGVDQNEPFIPAPEAPHVPAESAPLPFPRTEEEAAAHRFATAAVLAGVAKSEGASSARTASTASTASDAMLDVTEGVKAAAGKAAEELRKGDVRTPLSLSQLTNLVETLPQIAFIAGRDGQIIWLNSAWYRYTGLDPAYNLSYEKWASMFHPDDLASILPKYIASTRSGEPFSFEYRVRGADGNFRWMVCHGRAHKDADGTIINWCCSVTDVEELVTTRHAALLVQERISAVLQGSKLFLLSVDSTMTVTFFEGALEFPGPALTPPSRGGPQAIVGSQINQLWHDPDLLEAVRKILDEEETEVGLTTEADDGRGGTYFARYRLVPLRGSPSIPSAHPDASAVTGVIIVGNDVTELLCTENALQKSRLEQAQLAASEHAAQEASRLKTEFLTTISHEIRTPIAGILGICELLLADDSELKEMQRSLVKKALRSGEILLELVGAVLDVRKVETGELRLESAPFLLAEAVADAQLFSVAAQKKGIDFVEDISAYYEGPVLGDRLRLRQVLANALSNAVKFTAKGSINLSLRQTRETVSQIWLEFVVQDTGCGIDESILPTLFVPFRQADASTARQYGGSGLGLVIAKNLVELMSGTVSLTSRVGHGTRMAISLPLSKAPLMDGQASVGPTRPASTARQGKTERTVAEPKMCRRAEDVRVLLAEDNELIREIVTRTLRGRKFHIDAVEDGHQCIKRVHQEPYDVILMDGQMPRLDGYQATKLIRQDPDPRIRNVRIIALTASAIQGDRERCIAAGMSTYASKPIRAKDLEAIIWEQVELLDQAKENEGDKETPP</sequence>
<keyword evidence="9" id="KW-1185">Reference proteome</keyword>
<feature type="region of interest" description="Disordered" evidence="4">
    <location>
        <begin position="200"/>
        <end position="237"/>
    </location>
</feature>
<feature type="compositionally biased region" description="Polar residues" evidence="4">
    <location>
        <begin position="284"/>
        <end position="305"/>
    </location>
</feature>
<feature type="modified residue" description="4-aspartylphosphate" evidence="3">
    <location>
        <position position="1059"/>
    </location>
</feature>
<evidence type="ECO:0000259" key="5">
    <source>
        <dbReference type="PROSITE" id="PS50109"/>
    </source>
</evidence>
<dbReference type="SUPFAM" id="SSF47384">
    <property type="entry name" value="Homodimeric domain of signal transducing histidine kinase"/>
    <property type="match status" value="1"/>
</dbReference>
<evidence type="ECO:0000256" key="4">
    <source>
        <dbReference type="SAM" id="MobiDB-lite"/>
    </source>
</evidence>
<name>A0A0D6EQN1_SPOSA</name>
<feature type="compositionally biased region" description="Low complexity" evidence="4">
    <location>
        <begin position="200"/>
        <end position="214"/>
    </location>
</feature>
<dbReference type="PROSITE" id="PS50112">
    <property type="entry name" value="PAS"/>
    <property type="match status" value="1"/>
</dbReference>
<dbReference type="FunFam" id="3.30.450.20:FF:000099">
    <property type="entry name" value="Sensory box sensor histidine kinase"/>
    <property type="match status" value="1"/>
</dbReference>
<evidence type="ECO:0000313" key="8">
    <source>
        <dbReference type="EMBL" id="CEQ42377.1"/>
    </source>
</evidence>
<organism evidence="8 9">
    <name type="scientific">Sporidiobolus salmonicolor</name>
    <name type="common">Yeast-like fungus</name>
    <name type="synonym">Sporobolomyces salmonicolor</name>
    <dbReference type="NCBI Taxonomy" id="5005"/>
    <lineage>
        <taxon>Eukaryota</taxon>
        <taxon>Fungi</taxon>
        <taxon>Dikarya</taxon>
        <taxon>Basidiomycota</taxon>
        <taxon>Pucciniomycotina</taxon>
        <taxon>Microbotryomycetes</taxon>
        <taxon>Sporidiobolales</taxon>
        <taxon>Sporidiobolaceae</taxon>
        <taxon>Sporobolomyces</taxon>
    </lineage>
</organism>
<dbReference type="CDD" id="cd00082">
    <property type="entry name" value="HisKA"/>
    <property type="match status" value="1"/>
</dbReference>
<dbReference type="PANTHER" id="PTHR45339">
    <property type="entry name" value="HYBRID SIGNAL TRANSDUCTION HISTIDINE KINASE J"/>
    <property type="match status" value="1"/>
</dbReference>
<dbReference type="InterPro" id="IPR036097">
    <property type="entry name" value="HisK_dim/P_sf"/>
</dbReference>
<dbReference type="Pfam" id="PF02518">
    <property type="entry name" value="HATPase_c"/>
    <property type="match status" value="1"/>
</dbReference>
<reference evidence="9" key="1">
    <citation type="submission" date="2015-02" db="EMBL/GenBank/DDBJ databases">
        <authorList>
            <person name="Gon?alves P."/>
        </authorList>
    </citation>
    <scope>NUCLEOTIDE SEQUENCE [LARGE SCALE GENOMIC DNA]</scope>
</reference>
<dbReference type="SMART" id="SM00091">
    <property type="entry name" value="PAS"/>
    <property type="match status" value="2"/>
</dbReference>
<dbReference type="Gene3D" id="3.30.565.10">
    <property type="entry name" value="Histidine kinase-like ATPase, C-terminal domain"/>
    <property type="match status" value="1"/>
</dbReference>
<dbReference type="Gene3D" id="3.30.450.20">
    <property type="entry name" value="PAS domain"/>
    <property type="match status" value="2"/>
</dbReference>
<dbReference type="SMART" id="SM00086">
    <property type="entry name" value="PAC"/>
    <property type="match status" value="1"/>
</dbReference>
<dbReference type="GO" id="GO:0000155">
    <property type="term" value="F:phosphorelay sensor kinase activity"/>
    <property type="evidence" value="ECO:0007669"/>
    <property type="project" value="InterPro"/>
</dbReference>
<feature type="region of interest" description="Disordered" evidence="4">
    <location>
        <begin position="974"/>
        <end position="1000"/>
    </location>
</feature>
<dbReference type="InterPro" id="IPR004358">
    <property type="entry name" value="Sig_transdc_His_kin-like_C"/>
</dbReference>
<evidence type="ECO:0000259" key="7">
    <source>
        <dbReference type="PROSITE" id="PS50112"/>
    </source>
</evidence>
<evidence type="ECO:0000259" key="6">
    <source>
        <dbReference type="PROSITE" id="PS50110"/>
    </source>
</evidence>
<dbReference type="InterPro" id="IPR005467">
    <property type="entry name" value="His_kinase_dom"/>
</dbReference>
<evidence type="ECO:0000256" key="2">
    <source>
        <dbReference type="ARBA" id="ARBA00023012"/>
    </source>
</evidence>
<dbReference type="FunFam" id="3.30.565.10:FF:000010">
    <property type="entry name" value="Sensor histidine kinase RcsC"/>
    <property type="match status" value="1"/>
</dbReference>
<dbReference type="CDD" id="cd00130">
    <property type="entry name" value="PAS"/>
    <property type="match status" value="1"/>
</dbReference>
<dbReference type="PROSITE" id="PS50110">
    <property type="entry name" value="RESPONSE_REGULATORY"/>
    <property type="match status" value="1"/>
</dbReference>
<proteinExistence type="predicted"/>
<keyword evidence="2" id="KW-0902">Two-component regulatory system</keyword>
<dbReference type="InterPro" id="IPR013655">
    <property type="entry name" value="PAS_fold_3"/>
</dbReference>
<dbReference type="AlphaFoldDB" id="A0A0D6EQN1"/>
<dbReference type="EMBL" id="CENE01000025">
    <property type="protein sequence ID" value="CEQ42377.1"/>
    <property type="molecule type" value="Genomic_DNA"/>
</dbReference>
<dbReference type="InterPro" id="IPR001789">
    <property type="entry name" value="Sig_transdc_resp-reg_receiver"/>
</dbReference>
<feature type="compositionally biased region" description="Basic and acidic residues" evidence="4">
    <location>
        <begin position="991"/>
        <end position="1000"/>
    </location>
</feature>
<dbReference type="SMART" id="SM00448">
    <property type="entry name" value="REC"/>
    <property type="match status" value="1"/>
</dbReference>